<accession>A0AAD6X2W3</accession>
<name>A0AAD6X2W3_9AGAR</name>
<protein>
    <submittedName>
        <fullName evidence="1">Uncharacterized protein</fullName>
    </submittedName>
</protein>
<dbReference type="EMBL" id="JARJCM010000069">
    <property type="protein sequence ID" value="KAJ7032841.1"/>
    <property type="molecule type" value="Genomic_DNA"/>
</dbReference>
<comment type="caution">
    <text evidence="1">The sequence shown here is derived from an EMBL/GenBank/DDBJ whole genome shotgun (WGS) entry which is preliminary data.</text>
</comment>
<organism evidence="1 2">
    <name type="scientific">Mycena alexandri</name>
    <dbReference type="NCBI Taxonomy" id="1745969"/>
    <lineage>
        <taxon>Eukaryota</taxon>
        <taxon>Fungi</taxon>
        <taxon>Dikarya</taxon>
        <taxon>Basidiomycota</taxon>
        <taxon>Agaricomycotina</taxon>
        <taxon>Agaricomycetes</taxon>
        <taxon>Agaricomycetidae</taxon>
        <taxon>Agaricales</taxon>
        <taxon>Marasmiineae</taxon>
        <taxon>Mycenaceae</taxon>
        <taxon>Mycena</taxon>
    </lineage>
</organism>
<sequence>MLLDAAVHLNVNSQRHRYHLAGVIYHGEKHFTSRIVKLNGQIWYYDGILTGAKCEADGKLSEFSPNYMNSSTDKEKIKRTAVAAIYCLTD</sequence>
<gene>
    <name evidence="1" type="ORF">C8F04DRAFT_958415</name>
</gene>
<evidence type="ECO:0000313" key="1">
    <source>
        <dbReference type="EMBL" id="KAJ7032841.1"/>
    </source>
</evidence>
<dbReference type="AlphaFoldDB" id="A0AAD6X2W3"/>
<dbReference type="Proteomes" id="UP001218188">
    <property type="component" value="Unassembled WGS sequence"/>
</dbReference>
<reference evidence="1" key="1">
    <citation type="submission" date="2023-03" db="EMBL/GenBank/DDBJ databases">
        <title>Massive genome expansion in bonnet fungi (Mycena s.s.) driven by repeated elements and novel gene families across ecological guilds.</title>
        <authorList>
            <consortium name="Lawrence Berkeley National Laboratory"/>
            <person name="Harder C.B."/>
            <person name="Miyauchi S."/>
            <person name="Viragh M."/>
            <person name="Kuo A."/>
            <person name="Thoen E."/>
            <person name="Andreopoulos B."/>
            <person name="Lu D."/>
            <person name="Skrede I."/>
            <person name="Drula E."/>
            <person name="Henrissat B."/>
            <person name="Morin E."/>
            <person name="Kohler A."/>
            <person name="Barry K."/>
            <person name="LaButti K."/>
            <person name="Morin E."/>
            <person name="Salamov A."/>
            <person name="Lipzen A."/>
            <person name="Mereny Z."/>
            <person name="Hegedus B."/>
            <person name="Baldrian P."/>
            <person name="Stursova M."/>
            <person name="Weitz H."/>
            <person name="Taylor A."/>
            <person name="Grigoriev I.V."/>
            <person name="Nagy L.G."/>
            <person name="Martin F."/>
            <person name="Kauserud H."/>
        </authorList>
    </citation>
    <scope>NUCLEOTIDE SEQUENCE</scope>
    <source>
        <strain evidence="1">CBHHK200</strain>
    </source>
</reference>
<evidence type="ECO:0000313" key="2">
    <source>
        <dbReference type="Proteomes" id="UP001218188"/>
    </source>
</evidence>
<proteinExistence type="predicted"/>
<keyword evidence="2" id="KW-1185">Reference proteome</keyword>